<reference evidence="1 2" key="1">
    <citation type="submission" date="2011-02" db="EMBL/GenBank/DDBJ databases">
        <authorList>
            <person name="Muzny D."/>
            <person name="Qin X."/>
            <person name="Deng J."/>
            <person name="Jiang H."/>
            <person name="Liu Y."/>
            <person name="Qu J."/>
            <person name="Song X.-Z."/>
            <person name="Zhang L."/>
            <person name="Thornton R."/>
            <person name="Coyle M."/>
            <person name="Francisco L."/>
            <person name="Jackson L."/>
            <person name="Javaid M."/>
            <person name="Korchina V."/>
            <person name="Kovar C."/>
            <person name="Mata R."/>
            <person name="Mathew T."/>
            <person name="Ngo R."/>
            <person name="Nguyen L."/>
            <person name="Nguyen N."/>
            <person name="Okwuonu G."/>
            <person name="Ongeri F."/>
            <person name="Pham C."/>
            <person name="Simmons D."/>
            <person name="Wilczek-Boney K."/>
            <person name="Hale W."/>
            <person name="Jakkamsetti A."/>
            <person name="Pham P."/>
            <person name="Ruth R."/>
            <person name="San Lucas F."/>
            <person name="Warren J."/>
            <person name="Zhang J."/>
            <person name="Zhao Z."/>
            <person name="Zhou C."/>
            <person name="Zhu D."/>
            <person name="Lee S."/>
            <person name="Bess C."/>
            <person name="Blankenburg K."/>
            <person name="Forbes L."/>
            <person name="Fu Q."/>
            <person name="Gubbala S."/>
            <person name="Hirani K."/>
            <person name="Jayaseelan J.C."/>
            <person name="Lara F."/>
            <person name="Munidasa M."/>
            <person name="Palculict T."/>
            <person name="Patil S."/>
            <person name="Pu L.-L."/>
            <person name="Saada N."/>
            <person name="Tang L."/>
            <person name="Weissenberger G."/>
            <person name="Zhu Y."/>
            <person name="Hemphill L."/>
            <person name="Shang Y."/>
            <person name="Youmans B."/>
            <person name="Ayvaz T."/>
            <person name="Ross M."/>
            <person name="Santibanez J."/>
            <person name="Aqrawi P."/>
            <person name="Gross S."/>
            <person name="Joshi V."/>
            <person name="Fowler G."/>
            <person name="Nazareth L."/>
            <person name="Reid J."/>
            <person name="Worley K."/>
            <person name="Petrosino J."/>
            <person name="Highlander S."/>
            <person name="Gibbs R."/>
        </authorList>
    </citation>
    <scope>NUCLEOTIDE SEQUENCE [LARGE SCALE GENOMIC DNA]</scope>
    <source>
        <strain evidence="1 2">ATCC BAA-1200</strain>
    </source>
</reference>
<organism evidence="1 2">
    <name type="scientific">Neisseria bacilliformis ATCC BAA-1200</name>
    <dbReference type="NCBI Taxonomy" id="888742"/>
    <lineage>
        <taxon>Bacteria</taxon>
        <taxon>Pseudomonadati</taxon>
        <taxon>Pseudomonadota</taxon>
        <taxon>Betaproteobacteria</taxon>
        <taxon>Neisseriales</taxon>
        <taxon>Neisseriaceae</taxon>
        <taxon>Neisseria</taxon>
    </lineage>
</organism>
<dbReference type="AlphaFoldDB" id="F2BDI9"/>
<dbReference type="SUPFAM" id="SSF48452">
    <property type="entry name" value="TPR-like"/>
    <property type="match status" value="1"/>
</dbReference>
<dbReference type="OrthoDB" id="199979at2"/>
<accession>F2BDI9</accession>
<dbReference type="RefSeq" id="WP_007342801.1">
    <property type="nucleotide sequence ID" value="NZ_GL878494.1"/>
</dbReference>
<dbReference type="InterPro" id="IPR011990">
    <property type="entry name" value="TPR-like_helical_dom_sf"/>
</dbReference>
<evidence type="ECO:0000313" key="2">
    <source>
        <dbReference type="Proteomes" id="UP000004105"/>
    </source>
</evidence>
<name>F2BDI9_9NEIS</name>
<dbReference type="Gene3D" id="1.25.40.10">
    <property type="entry name" value="Tetratricopeptide repeat domain"/>
    <property type="match status" value="2"/>
</dbReference>
<protein>
    <recommendedName>
        <fullName evidence="3">Tetratricopeptide repeat protein</fullName>
    </recommendedName>
</protein>
<proteinExistence type="predicted"/>
<dbReference type="STRING" id="267212.GCA_001063965_01094"/>
<dbReference type="Proteomes" id="UP000004105">
    <property type="component" value="Unassembled WGS sequence"/>
</dbReference>
<comment type="caution">
    <text evidence="1">The sequence shown here is derived from an EMBL/GenBank/DDBJ whole genome shotgun (WGS) entry which is preliminary data.</text>
</comment>
<evidence type="ECO:0000313" key="1">
    <source>
        <dbReference type="EMBL" id="EGF10585.1"/>
    </source>
</evidence>
<dbReference type="EMBL" id="AFAY01000035">
    <property type="protein sequence ID" value="EGF10585.1"/>
    <property type="molecule type" value="Genomic_DNA"/>
</dbReference>
<dbReference type="HOGENOM" id="CLU_015825_1_0_4"/>
<keyword evidence="2" id="KW-1185">Reference proteome</keyword>
<sequence>MANDLIKQGIELFNSEKYAEAIQKLDEALKTANNPQQQVNVQYWLGRCYFDQALQTNDTILFDKARGHFEKRLVWAEQLSGEKIIEKQGDTQHWLGRCYFEQALQIGNAVLFDMAREHFQKRLVWAEQLSGEKSIEKQGYAQHWLGRCYFEQALQIGNAVLFDMAREHFQKRLVWAKQLNGNNSIEKQIIAQFWLGRCYLKQAKQNQGNIEQSEDYLSEAEKCFDEVSKLVEKSKDKSFKKQAIAKLRRDFRELDFVKGNYEGYFKSKQEHIQQKLSKNKKINGRLKENIAAVLAVLSIDPIEFDKPLAHYTSPAVCEKLLGIGQKESKQENIVAGKMRMNSSAYMNDPYEGKSLYDLLGIQEPDLENLSELSRHNAFFACFSSRVNDLNQFRLYGKVGNVEASGCCLVLNRRGNWIREPDLEASFHRLNDQDGFTGSVVKETTAQRPSENLPLYQIAYIFYRDEYTQDKEYDVMDGKTDFGIRLKPISDNLDWHEVRKQQLQTALKGLCGYWKDTDQSKEEFQENKAALEYIRYLFKDHAFRDEEEFRLLQIEEIGSDKVQYCPDTNTAFLEYGNVCTRLDEVILGTNYERTNAGLKVEVFRHLLKRKQPHIKVRHSSLPINPPNRY</sequence>
<gene>
    <name evidence="1" type="ORF">HMPREF9123_1795</name>
</gene>
<evidence type="ECO:0008006" key="3">
    <source>
        <dbReference type="Google" id="ProtNLM"/>
    </source>
</evidence>